<evidence type="ECO:0000313" key="1">
    <source>
        <dbReference type="EMBL" id="KAH9594204.1"/>
    </source>
</evidence>
<dbReference type="RefSeq" id="XP_035589163.2">
    <property type="nucleotide sequence ID" value="XM_035734116.2"/>
</dbReference>
<dbReference type="EMBL" id="AMPZ03000001">
    <property type="protein sequence ID" value="KAH9594204.1"/>
    <property type="molecule type" value="Genomic_DNA"/>
</dbReference>
<dbReference type="CTD" id="24588775"/>
<reference evidence="1" key="2">
    <citation type="journal article" date="2019" name="Gigascience">
        <title>High-quality Schistosoma haematobium genome achieved by single-molecule and long-range sequencing.</title>
        <authorList>
            <person name="Stroehlein A.J."/>
            <person name="Korhonen P.K."/>
            <person name="Chong T.M."/>
            <person name="Lim Y.L."/>
            <person name="Chan K.G."/>
            <person name="Webster B."/>
            <person name="Rollinson D."/>
            <person name="Brindley P.J."/>
            <person name="Gasser R.B."/>
            <person name="Young N.D."/>
        </authorList>
    </citation>
    <scope>NUCLEOTIDE SEQUENCE</scope>
</reference>
<sequence length="286" mass="32604">MSLTKLNKNSDNRLKTVSASSQTFNHLVDCSGTHGNLKMDFLTCTSCMRNGICLPVTIVKCMVGNELIFCQNKECIHYFLPLNFISSKHESTGECKYPAGKQLLLQLVGFPFVSHILLVLDYKCLKNIAHICWDHWVSNGEVRRRILGNDVSLHTDHHEVKEELEWTTEVFHAPLRSDTLSSTKSSGEVTITTDTVFNLHPFENMTPETKNMTSKFSNTIVTNGTCSLSTSHPGFRTTYSHYKRSILRQVRRQADNLRLKLVKERRTIKSHERFAGPLLSTRQLFV</sequence>
<reference evidence="1" key="1">
    <citation type="journal article" date="2012" name="Nat. Genet.">
        <title>Whole-genome sequence of Schistosoma haematobium.</title>
        <authorList>
            <person name="Young N.D."/>
            <person name="Jex A.R."/>
            <person name="Li B."/>
            <person name="Liu S."/>
            <person name="Yang L."/>
            <person name="Xiong Z."/>
            <person name="Li Y."/>
            <person name="Cantacessi C."/>
            <person name="Hall R.S."/>
            <person name="Xu X."/>
            <person name="Chen F."/>
            <person name="Wu X."/>
            <person name="Zerlotini A."/>
            <person name="Oliveira G."/>
            <person name="Hofmann A."/>
            <person name="Zhang G."/>
            <person name="Fang X."/>
            <person name="Kang Y."/>
            <person name="Campbell B.E."/>
            <person name="Loukas A."/>
            <person name="Ranganathan S."/>
            <person name="Rollinson D."/>
            <person name="Rinaldi G."/>
            <person name="Brindley P.J."/>
            <person name="Yang H."/>
            <person name="Wang J."/>
            <person name="Wang J."/>
            <person name="Gasser R.B."/>
        </authorList>
    </citation>
    <scope>NUCLEOTIDE SEQUENCE</scope>
</reference>
<keyword evidence="2" id="KW-1185">Reference proteome</keyword>
<gene>
    <name evidence="1" type="ORF">MS3_00004594</name>
</gene>
<reference evidence="1" key="4">
    <citation type="journal article" date="2022" name="PLoS Pathog.">
        <title>Chromosome-level genome of Schistosoma haematobium underpins genome-wide explorations of molecular variation.</title>
        <authorList>
            <person name="Stroehlein A.J."/>
            <person name="Korhonen P.K."/>
            <person name="Lee V.V."/>
            <person name="Ralph S.A."/>
            <person name="Mentink-Kane M."/>
            <person name="You H."/>
            <person name="McManus D.P."/>
            <person name="Tchuente L.T."/>
            <person name="Stothard J.R."/>
            <person name="Kaur P."/>
            <person name="Dudchenko O."/>
            <person name="Aiden E.L."/>
            <person name="Yang B."/>
            <person name="Yang H."/>
            <person name="Emery A.M."/>
            <person name="Webster B.L."/>
            <person name="Brindley P.J."/>
            <person name="Rollinson D."/>
            <person name="Chang B.C.H."/>
            <person name="Gasser R.B."/>
            <person name="Young N.D."/>
        </authorList>
    </citation>
    <scope>NUCLEOTIDE SEQUENCE</scope>
</reference>
<protein>
    <submittedName>
        <fullName evidence="1">Uncharacterized protein</fullName>
    </submittedName>
</protein>
<dbReference type="AlphaFoldDB" id="A0A922LUX4"/>
<dbReference type="Proteomes" id="UP000471633">
    <property type="component" value="Unassembled WGS sequence"/>
</dbReference>
<organism evidence="1 2">
    <name type="scientific">Schistosoma haematobium</name>
    <name type="common">Blood fluke</name>
    <dbReference type="NCBI Taxonomy" id="6185"/>
    <lineage>
        <taxon>Eukaryota</taxon>
        <taxon>Metazoa</taxon>
        <taxon>Spiralia</taxon>
        <taxon>Lophotrochozoa</taxon>
        <taxon>Platyhelminthes</taxon>
        <taxon>Trematoda</taxon>
        <taxon>Digenea</taxon>
        <taxon>Strigeidida</taxon>
        <taxon>Schistosomatoidea</taxon>
        <taxon>Schistosomatidae</taxon>
        <taxon>Schistosoma</taxon>
    </lineage>
</organism>
<evidence type="ECO:0000313" key="2">
    <source>
        <dbReference type="Proteomes" id="UP000471633"/>
    </source>
</evidence>
<dbReference type="GeneID" id="24588775"/>
<proteinExistence type="predicted"/>
<reference evidence="1" key="3">
    <citation type="submission" date="2021-06" db="EMBL/GenBank/DDBJ databases">
        <title>Chromosome-level genome assembly for S. haematobium.</title>
        <authorList>
            <person name="Stroehlein A.J."/>
        </authorList>
    </citation>
    <scope>NUCLEOTIDE SEQUENCE</scope>
</reference>
<accession>A0A922LUX4</accession>
<comment type="caution">
    <text evidence="1">The sequence shown here is derived from an EMBL/GenBank/DDBJ whole genome shotgun (WGS) entry which is preliminary data.</text>
</comment>
<dbReference type="KEGG" id="shx:MS3_00004594"/>
<name>A0A922LUX4_SCHHA</name>